<dbReference type="EMBL" id="JRQD01000003">
    <property type="protein sequence ID" value="KGM06860.1"/>
    <property type="molecule type" value="Genomic_DNA"/>
</dbReference>
<dbReference type="SMART" id="SM00867">
    <property type="entry name" value="YceI"/>
    <property type="match status" value="1"/>
</dbReference>
<evidence type="ECO:0000313" key="4">
    <source>
        <dbReference type="Proteomes" id="UP000029999"/>
    </source>
</evidence>
<feature type="signal peptide" evidence="1">
    <location>
        <begin position="1"/>
        <end position="21"/>
    </location>
</feature>
<feature type="chain" id="PRO_5001959551" evidence="1">
    <location>
        <begin position="22"/>
        <end position="190"/>
    </location>
</feature>
<dbReference type="Proteomes" id="UP000029999">
    <property type="component" value="Unassembled WGS sequence"/>
</dbReference>
<feature type="domain" description="Lipid/polyisoprenoid-binding YceI-like" evidence="2">
    <location>
        <begin position="23"/>
        <end position="188"/>
    </location>
</feature>
<dbReference type="STRING" id="392484.LP43_1353"/>
<dbReference type="AlphaFoldDB" id="A0A0A0BG74"/>
<organism evidence="3 4">
    <name type="scientific">Methylophaga thiooxydans</name>
    <dbReference type="NCBI Taxonomy" id="392484"/>
    <lineage>
        <taxon>Bacteria</taxon>
        <taxon>Pseudomonadati</taxon>
        <taxon>Pseudomonadota</taxon>
        <taxon>Gammaproteobacteria</taxon>
        <taxon>Thiotrichales</taxon>
        <taxon>Piscirickettsiaceae</taxon>
        <taxon>Methylophaga</taxon>
    </lineage>
</organism>
<accession>A0A0A0BG74</accession>
<dbReference type="InterPro" id="IPR007372">
    <property type="entry name" value="Lipid/polyisoprenoid-bd_YceI"/>
</dbReference>
<dbReference type="PANTHER" id="PTHR34406">
    <property type="entry name" value="PROTEIN YCEI"/>
    <property type="match status" value="1"/>
</dbReference>
<comment type="caution">
    <text evidence="3">The sequence shown here is derived from an EMBL/GenBank/DDBJ whole genome shotgun (WGS) entry which is preliminary data.</text>
</comment>
<dbReference type="PANTHER" id="PTHR34406:SF1">
    <property type="entry name" value="PROTEIN YCEI"/>
    <property type="match status" value="1"/>
</dbReference>
<dbReference type="Pfam" id="PF04264">
    <property type="entry name" value="YceI"/>
    <property type="match status" value="1"/>
</dbReference>
<dbReference type="RefSeq" id="WP_036313512.1">
    <property type="nucleotide sequence ID" value="NZ_JRQD01000003.1"/>
</dbReference>
<dbReference type="Gene3D" id="2.40.128.110">
    <property type="entry name" value="Lipid/polyisoprenoid-binding, YceI-like"/>
    <property type="match status" value="1"/>
</dbReference>
<evidence type="ECO:0000259" key="2">
    <source>
        <dbReference type="SMART" id="SM00867"/>
    </source>
</evidence>
<evidence type="ECO:0000313" key="3">
    <source>
        <dbReference type="EMBL" id="KGM06860.1"/>
    </source>
</evidence>
<proteinExistence type="predicted"/>
<dbReference type="InterPro" id="IPR036761">
    <property type="entry name" value="TTHA0802/YceI-like_sf"/>
</dbReference>
<dbReference type="SUPFAM" id="SSF101874">
    <property type="entry name" value="YceI-like"/>
    <property type="match status" value="1"/>
</dbReference>
<evidence type="ECO:0000256" key="1">
    <source>
        <dbReference type="SAM" id="SignalP"/>
    </source>
</evidence>
<gene>
    <name evidence="3" type="ORF">LP43_1353</name>
</gene>
<dbReference type="NCBIfam" id="NF002994">
    <property type="entry name" value="PRK03757.1"/>
    <property type="match status" value="1"/>
</dbReference>
<keyword evidence="1" id="KW-0732">Signal</keyword>
<sequence>MKKTILAMSMLGLSALLPAQAADYVIDTEKAHAFVDFRIQHLGYSWMSGRFNDFAGTFSYDADDPEASAIDVTIDVASVDTNFAERDKHLREKFLETSEYPQASFKSKSFNKMEDGSLVVVGDFTLHGVTKELSFPVEKVGEGDDPWGGYRAGFVGETKFTIADYGIDVSMLGPASQEVYLTLSIEGIRQ</sequence>
<name>A0A0A0BG74_9GAMM</name>
<reference evidence="3 4" key="1">
    <citation type="submission" date="2014-09" db="EMBL/GenBank/DDBJ databases">
        <authorList>
            <person name="Grob C."/>
            <person name="Taubert M."/>
            <person name="Howat A.M."/>
            <person name="Burns O.J."/>
            <person name="Dixon J.L."/>
            <person name="Chen Y."/>
            <person name="Murrell J.C."/>
        </authorList>
    </citation>
    <scope>NUCLEOTIDE SEQUENCE [LARGE SCALE GENOMIC DNA]</scope>
    <source>
        <strain evidence="3">L4</strain>
    </source>
</reference>
<protein>
    <submittedName>
        <fullName evidence="3">Protein yceI</fullName>
    </submittedName>
</protein>